<feature type="region of interest" description="Disordered" evidence="1">
    <location>
        <begin position="333"/>
        <end position="354"/>
    </location>
</feature>
<dbReference type="InterPro" id="IPR035979">
    <property type="entry name" value="RBD_domain_sf"/>
</dbReference>
<dbReference type="SUPFAM" id="SSF54928">
    <property type="entry name" value="RNA-binding domain, RBD"/>
    <property type="match status" value="1"/>
</dbReference>
<gene>
    <name evidence="3" type="ORF">UPYG_G00316040</name>
</gene>
<accession>A0ABD0WH40</accession>
<sequence length="1090" mass="119880">MWYPLFVPYSLPPEAHRQSDISHVMSNPTGIIQMNTFPYQYDHRLFLNAMYELAVPQSFTIEDGRRFLLNRSVFDLVKATHFLELTDPKLLGWYLSLPVEDRKLIQEEGGLHQFLRRHPALEIARQLVYVKKLVKGNFNPPAVTQMMSSSNLDSSRRPSFYGVIQCTNCGTSCSTGGKKCRRCNTPIQKIAPCEQDRGTELSLLPNHEKEELNLFSCSGHGGVRPVQAPQHEEAVRPSQYCHSIRTTSPPAACCMVTLQDSFHSACAESDGGYDCAAEDTPGQQGSHFSNVQLLHQQWEEVGWQGSSINSSVRGGKDPDTQASLSLDTELEMQSARHDQGRDVAPSVENHSADIPTLGEETPLRYYSFHSTTTECTEGSDTPNTSVNTSQSSQLNRDDFVSLMATEWREEQCSRAEAREGDYNELSDSTNNNRPGELANAEVALKYELQHDNIMKEDGSILMYKATNKATSVSNATPPHSQPNRYPSGLSGESLTSPQSPKQIERSISECSFVSISPGETADAVTPSHHQSSVYMSSTGNLNQTYDVPTTNIAKAVQNTADRSVNTPPLPAKRDMSVGTDQRHQHFQIKGTDSADKNVITEVRMADLDYVAEEYIKLKFDQEELNKLKVKMASSASVRDGGGSGDGSPGGCDCTRRATQAELSLLALQYGMCQQHCWRRYYTSREGDSLVQGPEPPTEDLLEVLQDLETDYQEMRRQVLSGVSLEQIPPLSVDSQKITSAISYTPALIFDKSPGGVLSGMSDSSSHMLQGKEDDTVKGTGEKGLLKKVPVVHPDIEGPGVSYEDQDCGSMKAVSVRPQQPAVSQGPRTGEPNSTETWYDAEENLRPLGAALLEGSSQHVLVKEENGEMGLKEKQSGSLLCVTGLSSDVTKGELMLWFEKYQATEVNIVTFSNDLRVALVIVSDSNRAERAVDALNGCSRQGHTLRVQHIFKPSPGIKGQGVKDQLKQPGPSTCTDPESSGVIAQDSKKSNACASIRPKVRQSACFLPRLNIWKRTIICDSPTASGTCVPQHYATMGSFDTVMARLSERHPDVGRQRIVNALLELRAKHQGFLSGLPLRTIVDMTSDLLTQ</sequence>
<protein>
    <recommendedName>
        <fullName evidence="2">RRM domain-containing protein</fullName>
    </recommendedName>
</protein>
<evidence type="ECO:0000313" key="4">
    <source>
        <dbReference type="Proteomes" id="UP001557470"/>
    </source>
</evidence>
<dbReference type="PANTHER" id="PTHR17550">
    <property type="entry name" value="E3 UBIQUITIN-PROTEIN LIGASE TTC3"/>
    <property type="match status" value="1"/>
</dbReference>
<comment type="caution">
    <text evidence="3">The sequence shown here is derived from an EMBL/GenBank/DDBJ whole genome shotgun (WGS) entry which is preliminary data.</text>
</comment>
<name>A0ABD0WH40_UMBPY</name>
<evidence type="ECO:0000313" key="3">
    <source>
        <dbReference type="EMBL" id="KAL0963981.1"/>
    </source>
</evidence>
<dbReference type="Pfam" id="PF00076">
    <property type="entry name" value="RRM_1"/>
    <property type="match status" value="1"/>
</dbReference>
<dbReference type="Gene3D" id="3.30.70.330">
    <property type="match status" value="1"/>
</dbReference>
<feature type="region of interest" description="Disordered" evidence="1">
    <location>
        <begin position="412"/>
        <end position="435"/>
    </location>
</feature>
<evidence type="ECO:0000259" key="2">
    <source>
        <dbReference type="Pfam" id="PF00076"/>
    </source>
</evidence>
<dbReference type="Proteomes" id="UP001557470">
    <property type="component" value="Unassembled WGS sequence"/>
</dbReference>
<keyword evidence="4" id="KW-1185">Reference proteome</keyword>
<dbReference type="InterPro" id="IPR012677">
    <property type="entry name" value="Nucleotide-bd_a/b_plait_sf"/>
</dbReference>
<dbReference type="PANTHER" id="PTHR17550:SF7">
    <property type="entry name" value="RNA-BINDING PROTEIN 44"/>
    <property type="match status" value="1"/>
</dbReference>
<evidence type="ECO:0000256" key="1">
    <source>
        <dbReference type="SAM" id="MobiDB-lite"/>
    </source>
</evidence>
<dbReference type="InterPro" id="IPR000504">
    <property type="entry name" value="RRM_dom"/>
</dbReference>
<organism evidence="3 4">
    <name type="scientific">Umbra pygmaea</name>
    <name type="common">Eastern mudminnow</name>
    <dbReference type="NCBI Taxonomy" id="75934"/>
    <lineage>
        <taxon>Eukaryota</taxon>
        <taxon>Metazoa</taxon>
        <taxon>Chordata</taxon>
        <taxon>Craniata</taxon>
        <taxon>Vertebrata</taxon>
        <taxon>Euteleostomi</taxon>
        <taxon>Actinopterygii</taxon>
        <taxon>Neopterygii</taxon>
        <taxon>Teleostei</taxon>
        <taxon>Protacanthopterygii</taxon>
        <taxon>Esociformes</taxon>
        <taxon>Umbridae</taxon>
        <taxon>Umbra</taxon>
    </lineage>
</organism>
<feature type="compositionally biased region" description="Basic and acidic residues" evidence="1">
    <location>
        <begin position="769"/>
        <end position="779"/>
    </location>
</feature>
<dbReference type="AlphaFoldDB" id="A0ABD0WH40"/>
<feature type="compositionally biased region" description="Polar residues" evidence="1">
    <location>
        <begin position="372"/>
        <end position="394"/>
    </location>
</feature>
<feature type="region of interest" description="Disordered" evidence="1">
    <location>
        <begin position="372"/>
        <end position="396"/>
    </location>
</feature>
<feature type="region of interest" description="Disordered" evidence="1">
    <location>
        <begin position="758"/>
        <end position="779"/>
    </location>
</feature>
<reference evidence="3 4" key="1">
    <citation type="submission" date="2024-06" db="EMBL/GenBank/DDBJ databases">
        <authorList>
            <person name="Pan Q."/>
            <person name="Wen M."/>
            <person name="Jouanno E."/>
            <person name="Zahm M."/>
            <person name="Klopp C."/>
            <person name="Cabau C."/>
            <person name="Louis A."/>
            <person name="Berthelot C."/>
            <person name="Parey E."/>
            <person name="Roest Crollius H."/>
            <person name="Montfort J."/>
            <person name="Robinson-Rechavi M."/>
            <person name="Bouchez O."/>
            <person name="Lampietro C."/>
            <person name="Lopez Roques C."/>
            <person name="Donnadieu C."/>
            <person name="Postlethwait J."/>
            <person name="Bobe J."/>
            <person name="Verreycken H."/>
            <person name="Guiguen Y."/>
        </authorList>
    </citation>
    <scope>NUCLEOTIDE SEQUENCE [LARGE SCALE GENOMIC DNA]</scope>
    <source>
        <strain evidence="3">Up_M1</strain>
        <tissue evidence="3">Testis</tissue>
    </source>
</reference>
<feature type="compositionally biased region" description="Basic and acidic residues" evidence="1">
    <location>
        <begin position="412"/>
        <end position="421"/>
    </location>
</feature>
<feature type="domain" description="RRM" evidence="2">
    <location>
        <begin position="879"/>
        <end position="945"/>
    </location>
</feature>
<feature type="region of interest" description="Disordered" evidence="1">
    <location>
        <begin position="471"/>
        <end position="505"/>
    </location>
</feature>
<dbReference type="EMBL" id="JAGEUA010000010">
    <property type="protein sequence ID" value="KAL0963981.1"/>
    <property type="molecule type" value="Genomic_DNA"/>
</dbReference>
<proteinExistence type="predicted"/>
<feature type="compositionally biased region" description="Polar residues" evidence="1">
    <location>
        <begin position="471"/>
        <end position="501"/>
    </location>
</feature>
<dbReference type="CDD" id="cd00590">
    <property type="entry name" value="RRM_SF"/>
    <property type="match status" value="1"/>
</dbReference>
<feature type="region of interest" description="Disordered" evidence="1">
    <location>
        <begin position="955"/>
        <end position="982"/>
    </location>
</feature>